<dbReference type="Proteomes" id="UP001220324">
    <property type="component" value="Unassembled WGS sequence"/>
</dbReference>
<feature type="compositionally biased region" description="Acidic residues" evidence="1">
    <location>
        <begin position="31"/>
        <end position="41"/>
    </location>
</feature>
<evidence type="ECO:0000313" key="3">
    <source>
        <dbReference type="Proteomes" id="UP001220324"/>
    </source>
</evidence>
<protein>
    <submittedName>
        <fullName evidence="2">Uncharacterized protein</fullName>
    </submittedName>
</protein>
<dbReference type="AlphaFoldDB" id="A0AAD6GEJ5"/>
<reference evidence="2 3" key="1">
    <citation type="journal article" date="2023" name="IMA Fungus">
        <title>Comparative genomic study of the Penicillium genus elucidates a diverse pangenome and 15 lateral gene transfer events.</title>
        <authorList>
            <person name="Petersen C."/>
            <person name="Sorensen T."/>
            <person name="Nielsen M.R."/>
            <person name="Sondergaard T.E."/>
            <person name="Sorensen J.L."/>
            <person name="Fitzpatrick D.A."/>
            <person name="Frisvad J.C."/>
            <person name="Nielsen K.L."/>
        </authorList>
    </citation>
    <scope>NUCLEOTIDE SEQUENCE [LARGE SCALE GENOMIC DNA]</scope>
    <source>
        <strain evidence="2 3">IBT 35679</strain>
    </source>
</reference>
<feature type="compositionally biased region" description="Acidic residues" evidence="1">
    <location>
        <begin position="1"/>
        <end position="12"/>
    </location>
</feature>
<dbReference type="EMBL" id="JAQIZZ010000005">
    <property type="protein sequence ID" value="KAJ5540584.1"/>
    <property type="molecule type" value="Genomic_DNA"/>
</dbReference>
<name>A0AAD6GEJ5_9EURO</name>
<evidence type="ECO:0000256" key="1">
    <source>
        <dbReference type="SAM" id="MobiDB-lite"/>
    </source>
</evidence>
<accession>A0AAD6GEJ5</accession>
<gene>
    <name evidence="2" type="ORF">N7494_005660</name>
</gene>
<comment type="caution">
    <text evidence="2">The sequence shown here is derived from an EMBL/GenBank/DDBJ whole genome shotgun (WGS) entry which is preliminary data.</text>
</comment>
<feature type="compositionally biased region" description="Polar residues" evidence="1">
    <location>
        <begin position="49"/>
        <end position="58"/>
    </location>
</feature>
<evidence type="ECO:0000313" key="2">
    <source>
        <dbReference type="EMBL" id="KAJ5540584.1"/>
    </source>
</evidence>
<organism evidence="2 3">
    <name type="scientific">Penicillium frequentans</name>
    <dbReference type="NCBI Taxonomy" id="3151616"/>
    <lineage>
        <taxon>Eukaryota</taxon>
        <taxon>Fungi</taxon>
        <taxon>Dikarya</taxon>
        <taxon>Ascomycota</taxon>
        <taxon>Pezizomycotina</taxon>
        <taxon>Eurotiomycetes</taxon>
        <taxon>Eurotiomycetidae</taxon>
        <taxon>Eurotiales</taxon>
        <taxon>Aspergillaceae</taxon>
        <taxon>Penicillium</taxon>
    </lineage>
</organism>
<keyword evidence="3" id="KW-1185">Reference proteome</keyword>
<proteinExistence type="predicted"/>
<sequence>MDDMPIQPEEDPGPSYTREESLEIEVGSSDPESDSDLDASSDGEKSIKSTRSCTSQNLPHVEENGRRYCDENYFMPNDETELSRLNIVHQIYLILFEGRLTLTTFNTDSPAS</sequence>
<feature type="region of interest" description="Disordered" evidence="1">
    <location>
        <begin position="1"/>
        <end position="59"/>
    </location>
</feature>